<evidence type="ECO:0000256" key="4">
    <source>
        <dbReference type="ARBA" id="ARBA00022801"/>
    </source>
</evidence>
<evidence type="ECO:0000256" key="2">
    <source>
        <dbReference type="ARBA" id="ARBA00022490"/>
    </source>
</evidence>
<dbReference type="GO" id="GO:0000287">
    <property type="term" value="F:magnesium ion binding"/>
    <property type="evidence" value="ECO:0007669"/>
    <property type="project" value="UniProtKB-UniRule"/>
</dbReference>
<dbReference type="InterPro" id="IPR036649">
    <property type="entry name" value="Pyrophosphatase_sf"/>
</dbReference>
<dbReference type="EC" id="3.6.1.1" evidence="7"/>
<comment type="similarity">
    <text evidence="7">Belongs to the PPase family.</text>
</comment>
<comment type="cofactor">
    <cofactor evidence="1 7">
        <name>Mg(2+)</name>
        <dbReference type="ChEBI" id="CHEBI:18420"/>
    </cofactor>
</comment>
<keyword evidence="2 7" id="KW-0963">Cytoplasm</keyword>
<proteinExistence type="inferred from homology"/>
<dbReference type="PANTHER" id="PTHR10286">
    <property type="entry name" value="INORGANIC PYROPHOSPHATASE"/>
    <property type="match status" value="1"/>
</dbReference>
<keyword evidence="5 7" id="KW-0460">Magnesium</keyword>
<gene>
    <name evidence="7" type="primary">ppa</name>
    <name evidence="8" type="ORF">P8935_02105</name>
</gene>
<dbReference type="GO" id="GO:0004427">
    <property type="term" value="F:inorganic diphosphate phosphatase activity"/>
    <property type="evidence" value="ECO:0007669"/>
    <property type="project" value="UniProtKB-UniRule"/>
</dbReference>
<feature type="binding site" evidence="7">
    <location>
        <position position="140"/>
    </location>
    <ligand>
        <name>substrate</name>
    </ligand>
</feature>
<keyword evidence="4 7" id="KW-0378">Hydrolase</keyword>
<feature type="binding site" evidence="7">
    <location>
        <position position="30"/>
    </location>
    <ligand>
        <name>substrate</name>
    </ligand>
</feature>
<feature type="binding site" evidence="7">
    <location>
        <position position="71"/>
    </location>
    <ligand>
        <name>Mg(2+)</name>
        <dbReference type="ChEBI" id="CHEBI:18420"/>
        <label>2</label>
    </ligand>
</feature>
<dbReference type="CDD" id="cd00412">
    <property type="entry name" value="pyrophosphatase"/>
    <property type="match status" value="1"/>
</dbReference>
<evidence type="ECO:0000256" key="7">
    <source>
        <dbReference type="HAMAP-Rule" id="MF_00209"/>
    </source>
</evidence>
<feature type="binding site" evidence="7">
    <location>
        <position position="71"/>
    </location>
    <ligand>
        <name>Mg(2+)</name>
        <dbReference type="ChEBI" id="CHEBI:18420"/>
        <label>1</label>
    </ligand>
</feature>
<dbReference type="InterPro" id="IPR008162">
    <property type="entry name" value="Pyrophosphatase"/>
</dbReference>
<protein>
    <recommendedName>
        <fullName evidence="7">Inorganic pyrophosphatase</fullName>
        <ecNumber evidence="7">3.6.1.1</ecNumber>
    </recommendedName>
    <alternativeName>
        <fullName evidence="7">Pyrophosphate phospho-hydrolase</fullName>
        <shortName evidence="7">PPase</shortName>
    </alternativeName>
</protein>
<feature type="binding site" evidence="7">
    <location>
        <position position="44"/>
    </location>
    <ligand>
        <name>substrate</name>
    </ligand>
</feature>
<dbReference type="PROSITE" id="PS00387">
    <property type="entry name" value="PPASE"/>
    <property type="match status" value="1"/>
</dbReference>
<feature type="binding site" evidence="7">
    <location>
        <position position="56"/>
    </location>
    <ligand>
        <name>substrate</name>
    </ligand>
</feature>
<sequence>MINYLELPIGDRSPEVFRAVIEIPKDGTNKFEYDKELHVFKLDRNLHSPVHYPGDYGFIPSTLSDDGDPLDVLVLVPGPSFPGCVQEVRPIGLLEMMDQGVLDEKVLAVGKNNPRYTNVWNYTDIYPHMLKEITHFFSIYKDLEGKRVEIKGWHDAAYARDRVVRATKLFQDGKPKPIAMKQRVAK</sequence>
<feature type="binding site" evidence="7">
    <location>
        <position position="66"/>
    </location>
    <ligand>
        <name>Mg(2+)</name>
        <dbReference type="ChEBI" id="CHEBI:18420"/>
        <label>1</label>
    </ligand>
</feature>
<evidence type="ECO:0000256" key="1">
    <source>
        <dbReference type="ARBA" id="ARBA00001946"/>
    </source>
</evidence>
<evidence type="ECO:0000256" key="6">
    <source>
        <dbReference type="ARBA" id="ARBA00047820"/>
    </source>
</evidence>
<dbReference type="Pfam" id="PF00719">
    <property type="entry name" value="Pyrophosphatase"/>
    <property type="match status" value="1"/>
</dbReference>
<dbReference type="GO" id="GO:0005737">
    <property type="term" value="C:cytoplasm"/>
    <property type="evidence" value="ECO:0007669"/>
    <property type="project" value="UniProtKB-SubCell"/>
</dbReference>
<dbReference type="SUPFAM" id="SSF50324">
    <property type="entry name" value="Inorganic pyrophosphatase"/>
    <property type="match status" value="1"/>
</dbReference>
<dbReference type="Gene3D" id="3.90.80.10">
    <property type="entry name" value="Inorganic pyrophosphatase"/>
    <property type="match status" value="1"/>
</dbReference>
<comment type="subunit">
    <text evidence="7">Homohexamer.</text>
</comment>
<feature type="binding site" evidence="7">
    <location>
        <position position="103"/>
    </location>
    <ligand>
        <name>Mg(2+)</name>
        <dbReference type="ChEBI" id="CHEBI:18420"/>
        <label>1</label>
    </ligand>
</feature>
<dbReference type="EMBL" id="CP121196">
    <property type="protein sequence ID" value="XBH18133.1"/>
    <property type="molecule type" value="Genomic_DNA"/>
</dbReference>
<comment type="function">
    <text evidence="7">Catalyzes the hydrolysis of inorganic pyrophosphate (PPi) forming two phosphate ions.</text>
</comment>
<comment type="subcellular location">
    <subcellularLocation>
        <location evidence="7">Cytoplasm</location>
    </subcellularLocation>
</comment>
<dbReference type="AlphaFoldDB" id="A0AAU7DM55"/>
<evidence type="ECO:0000313" key="8">
    <source>
        <dbReference type="EMBL" id="XBH18133.1"/>
    </source>
</evidence>
<organism evidence="8">
    <name type="scientific">Telmatobacter sp. DSM 110680</name>
    <dbReference type="NCBI Taxonomy" id="3036704"/>
    <lineage>
        <taxon>Bacteria</taxon>
        <taxon>Pseudomonadati</taxon>
        <taxon>Acidobacteriota</taxon>
        <taxon>Terriglobia</taxon>
        <taxon>Terriglobales</taxon>
        <taxon>Acidobacteriaceae</taxon>
        <taxon>Telmatobacter</taxon>
    </lineage>
</organism>
<dbReference type="RefSeq" id="WP_348263356.1">
    <property type="nucleotide sequence ID" value="NZ_CP121196.1"/>
</dbReference>
<comment type="catalytic activity">
    <reaction evidence="6 7">
        <text>diphosphate + H2O = 2 phosphate + H(+)</text>
        <dbReference type="Rhea" id="RHEA:24576"/>
        <dbReference type="ChEBI" id="CHEBI:15377"/>
        <dbReference type="ChEBI" id="CHEBI:15378"/>
        <dbReference type="ChEBI" id="CHEBI:33019"/>
        <dbReference type="ChEBI" id="CHEBI:43474"/>
        <dbReference type="EC" id="3.6.1.1"/>
    </reaction>
</comment>
<dbReference type="HAMAP" id="MF_00209">
    <property type="entry name" value="Inorganic_PPase"/>
    <property type="match status" value="1"/>
</dbReference>
<dbReference type="FunFam" id="3.90.80.10:FF:000003">
    <property type="entry name" value="Inorganic pyrophosphatase"/>
    <property type="match status" value="1"/>
</dbReference>
<name>A0AAU7DM55_9BACT</name>
<evidence type="ECO:0000256" key="5">
    <source>
        <dbReference type="ARBA" id="ARBA00022842"/>
    </source>
</evidence>
<dbReference type="GO" id="GO:0006796">
    <property type="term" value="P:phosphate-containing compound metabolic process"/>
    <property type="evidence" value="ECO:0007669"/>
    <property type="project" value="InterPro"/>
</dbReference>
<keyword evidence="3 7" id="KW-0479">Metal-binding</keyword>
<reference evidence="8" key="1">
    <citation type="submission" date="2023-03" db="EMBL/GenBank/DDBJ databases">
        <title>Edaphobacter sp.</title>
        <authorList>
            <person name="Huber K.J."/>
            <person name="Papendorf J."/>
            <person name="Pilke C."/>
            <person name="Bunk B."/>
            <person name="Sproeer C."/>
            <person name="Pester M."/>
        </authorList>
    </citation>
    <scope>NUCLEOTIDE SEQUENCE</scope>
    <source>
        <strain evidence="8">DSM 110680</strain>
    </source>
</reference>
<evidence type="ECO:0000256" key="3">
    <source>
        <dbReference type="ARBA" id="ARBA00022723"/>
    </source>
</evidence>
<accession>A0AAU7DM55</accession>